<dbReference type="OrthoDB" id="9813903at2"/>
<sequence>MNRNVFESDDLEQLDVTVSEMLLATAEQSDAMVDASVTQVLQVLRERLGMDVVFVAEFDGDKHVIRQVANPAQEQAHVPGEVRELERTWCHHVVEGRLPRLVPDTRTEPALRDAPPPPARIGSFITTPIVLDDHKNYGTLCTYSFAANESLGDRQLQAMEKAAQHISRAVGRGHRG</sequence>
<proteinExistence type="predicted"/>
<dbReference type="SMART" id="SM00065">
    <property type="entry name" value="GAF"/>
    <property type="match status" value="1"/>
</dbReference>
<dbReference type="Pfam" id="PF13185">
    <property type="entry name" value="GAF_2"/>
    <property type="match status" value="1"/>
</dbReference>
<dbReference type="Proteomes" id="UP000247540">
    <property type="component" value="Unassembled WGS sequence"/>
</dbReference>
<reference evidence="2 3" key="1">
    <citation type="submission" date="2018-06" db="EMBL/GenBank/DDBJ databases">
        <title>Genomic Encyclopedia of Type Strains, Phase III (KMG-III): the genomes of soil and plant-associated and newly described type strains.</title>
        <authorList>
            <person name="Whitman W."/>
        </authorList>
    </citation>
    <scope>NUCLEOTIDE SEQUENCE [LARGE SCALE GENOMIC DNA]</scope>
    <source>
        <strain evidence="2 3">CECT 7646</strain>
    </source>
</reference>
<dbReference type="InterPro" id="IPR003018">
    <property type="entry name" value="GAF"/>
</dbReference>
<dbReference type="PANTHER" id="PTHR43102:SF2">
    <property type="entry name" value="GAF DOMAIN-CONTAINING PROTEIN"/>
    <property type="match status" value="1"/>
</dbReference>
<dbReference type="PANTHER" id="PTHR43102">
    <property type="entry name" value="SLR1143 PROTEIN"/>
    <property type="match status" value="1"/>
</dbReference>
<evidence type="ECO:0000259" key="1">
    <source>
        <dbReference type="SMART" id="SM00065"/>
    </source>
</evidence>
<accession>A0A318SQ30</accession>
<dbReference type="EMBL" id="QJTC01000002">
    <property type="protein sequence ID" value="PYE79409.1"/>
    <property type="molecule type" value="Genomic_DNA"/>
</dbReference>
<name>A0A318SQ30_9BURK</name>
<feature type="domain" description="GAF" evidence="1">
    <location>
        <begin position="32"/>
        <end position="175"/>
    </location>
</feature>
<dbReference type="InterPro" id="IPR029016">
    <property type="entry name" value="GAF-like_dom_sf"/>
</dbReference>
<dbReference type="AlphaFoldDB" id="A0A318SQ30"/>
<dbReference type="RefSeq" id="WP_158528993.1">
    <property type="nucleotide sequence ID" value="NZ_JAMOFZ010000001.1"/>
</dbReference>
<evidence type="ECO:0000313" key="2">
    <source>
        <dbReference type="EMBL" id="PYE79409.1"/>
    </source>
</evidence>
<gene>
    <name evidence="2" type="ORF">DFQ15_102142</name>
</gene>
<dbReference type="SUPFAM" id="SSF55781">
    <property type="entry name" value="GAF domain-like"/>
    <property type="match status" value="1"/>
</dbReference>
<keyword evidence="3" id="KW-1185">Reference proteome</keyword>
<evidence type="ECO:0000313" key="3">
    <source>
        <dbReference type="Proteomes" id="UP000247540"/>
    </source>
</evidence>
<comment type="caution">
    <text evidence="2">The sequence shown here is derived from an EMBL/GenBank/DDBJ whole genome shotgun (WGS) entry which is preliminary data.</text>
</comment>
<organism evidence="2 3">
    <name type="scientific">Xylophilus ampelinus</name>
    <dbReference type="NCBI Taxonomy" id="54067"/>
    <lineage>
        <taxon>Bacteria</taxon>
        <taxon>Pseudomonadati</taxon>
        <taxon>Pseudomonadota</taxon>
        <taxon>Betaproteobacteria</taxon>
        <taxon>Burkholderiales</taxon>
        <taxon>Xylophilus</taxon>
    </lineage>
</organism>
<dbReference type="Gene3D" id="3.30.450.40">
    <property type="match status" value="1"/>
</dbReference>
<protein>
    <submittedName>
        <fullName evidence="2">GAF domain-containing protein</fullName>
    </submittedName>
</protein>